<comment type="subunit">
    <text evidence="9">The Tat system comprises two distinct complexes: a TatABC complex, containing multiple copies of TatA, TatB and TatC subunits, and a separate TatA complex, containing only TatA subunits. Substrates initially bind to the TatABC complex, which probably triggers association of the separate TatA complex to form the active translocon.</text>
</comment>
<dbReference type="Pfam" id="PF02416">
    <property type="entry name" value="TatA_B_E"/>
    <property type="match status" value="1"/>
</dbReference>
<feature type="compositionally biased region" description="Pro residues" evidence="10">
    <location>
        <begin position="144"/>
        <end position="153"/>
    </location>
</feature>
<dbReference type="AlphaFoldDB" id="A0A6J4HIR0"/>
<feature type="compositionally biased region" description="Basic and acidic residues" evidence="10">
    <location>
        <begin position="121"/>
        <end position="130"/>
    </location>
</feature>
<comment type="function">
    <text evidence="9">Part of the twin-arginine translocation (Tat) system that transports large folded proteins containing a characteristic twin-arginine motif in their signal peptide across membranes. Together with TatC, TatB is part of a receptor directly interacting with Tat signal peptides. TatB may form an oligomeric binding site that transiently accommodates folded Tat precursor proteins before their translocation.</text>
</comment>
<evidence type="ECO:0000256" key="1">
    <source>
        <dbReference type="ARBA" id="ARBA00004167"/>
    </source>
</evidence>
<dbReference type="GO" id="GO:0008320">
    <property type="term" value="F:protein transmembrane transporter activity"/>
    <property type="evidence" value="ECO:0007669"/>
    <property type="project" value="UniProtKB-UniRule"/>
</dbReference>
<feature type="region of interest" description="Disordered" evidence="10">
    <location>
        <begin position="73"/>
        <end position="173"/>
    </location>
</feature>
<organism evidence="11">
    <name type="scientific">uncultured Arthrobacter sp</name>
    <dbReference type="NCBI Taxonomy" id="114050"/>
    <lineage>
        <taxon>Bacteria</taxon>
        <taxon>Bacillati</taxon>
        <taxon>Actinomycetota</taxon>
        <taxon>Actinomycetes</taxon>
        <taxon>Micrococcales</taxon>
        <taxon>Micrococcaceae</taxon>
        <taxon>Arthrobacter</taxon>
        <taxon>environmental samples</taxon>
    </lineage>
</organism>
<dbReference type="RefSeq" id="WP_294564764.1">
    <property type="nucleotide sequence ID" value="NZ_CADCTE010000041.1"/>
</dbReference>
<evidence type="ECO:0000256" key="3">
    <source>
        <dbReference type="ARBA" id="ARBA00022475"/>
    </source>
</evidence>
<evidence type="ECO:0000256" key="10">
    <source>
        <dbReference type="SAM" id="MobiDB-lite"/>
    </source>
</evidence>
<dbReference type="GO" id="GO:0043953">
    <property type="term" value="P:protein transport by the Tat complex"/>
    <property type="evidence" value="ECO:0007669"/>
    <property type="project" value="UniProtKB-UniRule"/>
</dbReference>
<evidence type="ECO:0000256" key="6">
    <source>
        <dbReference type="ARBA" id="ARBA00022989"/>
    </source>
</evidence>
<sequence length="173" mass="18385">MLGINGLELIVLVVLGVLILGPERLPEYAAQLGQLVRNLRRMANGAREQLREEMGPELDDVDWRKLDPRQYDPRRIIKDALTEEFSETLTGPPSTPTTPHTGASAVPAPALQQPEGPAEPDAGKVGRRETPSPVSHPADESPAAPAPPVPAAPAMPAESDRGVEASTLSGDAR</sequence>
<dbReference type="Gene3D" id="1.20.5.3310">
    <property type="match status" value="1"/>
</dbReference>
<keyword evidence="8 9" id="KW-0472">Membrane</keyword>
<feature type="compositionally biased region" description="Low complexity" evidence="10">
    <location>
        <begin position="88"/>
        <end position="101"/>
    </location>
</feature>
<dbReference type="HAMAP" id="MF_00237">
    <property type="entry name" value="TatB"/>
    <property type="match status" value="1"/>
</dbReference>
<keyword evidence="5 9" id="KW-0653">Protein transport</keyword>
<evidence type="ECO:0000256" key="5">
    <source>
        <dbReference type="ARBA" id="ARBA00022927"/>
    </source>
</evidence>
<evidence type="ECO:0000313" key="11">
    <source>
        <dbReference type="EMBL" id="CAA9222344.1"/>
    </source>
</evidence>
<evidence type="ECO:0000256" key="7">
    <source>
        <dbReference type="ARBA" id="ARBA00023010"/>
    </source>
</evidence>
<evidence type="ECO:0000256" key="4">
    <source>
        <dbReference type="ARBA" id="ARBA00022692"/>
    </source>
</evidence>
<accession>A0A6J4HIR0</accession>
<gene>
    <name evidence="9" type="primary">tatB</name>
    <name evidence="11" type="ORF">AVDCRST_MAG83-545</name>
</gene>
<dbReference type="PRINTS" id="PR01506">
    <property type="entry name" value="TATBPROTEIN"/>
</dbReference>
<dbReference type="EMBL" id="CADCTE010000041">
    <property type="protein sequence ID" value="CAA9222344.1"/>
    <property type="molecule type" value="Genomic_DNA"/>
</dbReference>
<keyword evidence="4 9" id="KW-0812">Transmembrane</keyword>
<keyword evidence="2 9" id="KW-0813">Transport</keyword>
<reference evidence="11" key="1">
    <citation type="submission" date="2020-02" db="EMBL/GenBank/DDBJ databases">
        <authorList>
            <person name="Meier V. D."/>
        </authorList>
    </citation>
    <scope>NUCLEOTIDE SEQUENCE</scope>
    <source>
        <strain evidence="11">AVDCRST_MAG83</strain>
    </source>
</reference>
<dbReference type="GO" id="GO:0033281">
    <property type="term" value="C:TAT protein transport complex"/>
    <property type="evidence" value="ECO:0007669"/>
    <property type="project" value="UniProtKB-UniRule"/>
</dbReference>
<comment type="similarity">
    <text evidence="9">Belongs to the TatB family.</text>
</comment>
<keyword evidence="7 9" id="KW-0811">Translocation</keyword>
<name>A0A6J4HIR0_9MICC</name>
<keyword evidence="6 9" id="KW-1133">Transmembrane helix</keyword>
<dbReference type="InterPro" id="IPR003369">
    <property type="entry name" value="TatA/B/E"/>
</dbReference>
<evidence type="ECO:0000256" key="2">
    <source>
        <dbReference type="ARBA" id="ARBA00022448"/>
    </source>
</evidence>
<proteinExistence type="inferred from homology"/>
<evidence type="ECO:0000256" key="9">
    <source>
        <dbReference type="HAMAP-Rule" id="MF_00237"/>
    </source>
</evidence>
<protein>
    <recommendedName>
        <fullName evidence="9">Sec-independent protein translocase protein TatB</fullName>
    </recommendedName>
</protein>
<evidence type="ECO:0000256" key="8">
    <source>
        <dbReference type="ARBA" id="ARBA00023136"/>
    </source>
</evidence>
<keyword evidence="3 9" id="KW-1003">Cell membrane</keyword>
<comment type="subcellular location">
    <subcellularLocation>
        <location evidence="9">Cell membrane</location>
        <topology evidence="9">Single-pass membrane protein</topology>
    </subcellularLocation>
    <subcellularLocation>
        <location evidence="1">Membrane</location>
        <topology evidence="1">Single-pass membrane protein</topology>
    </subcellularLocation>
</comment>
<dbReference type="InterPro" id="IPR018448">
    <property type="entry name" value="TatB"/>
</dbReference>